<proteinExistence type="predicted"/>
<evidence type="ECO:0000313" key="2">
    <source>
        <dbReference type="EMBL" id="KAA6432892.1"/>
    </source>
</evidence>
<name>A0A5M8QET2_9MICO</name>
<gene>
    <name evidence="2" type="ORF">FQ330_07945</name>
</gene>
<keyword evidence="3" id="KW-1185">Reference proteome</keyword>
<evidence type="ECO:0000259" key="1">
    <source>
        <dbReference type="Pfam" id="PF12728"/>
    </source>
</evidence>
<dbReference type="OrthoDB" id="4547231at2"/>
<organism evidence="2 3">
    <name type="scientific">Agrococcus sediminis</name>
    <dbReference type="NCBI Taxonomy" id="2599924"/>
    <lineage>
        <taxon>Bacteria</taxon>
        <taxon>Bacillati</taxon>
        <taxon>Actinomycetota</taxon>
        <taxon>Actinomycetes</taxon>
        <taxon>Micrococcales</taxon>
        <taxon>Microbacteriaceae</taxon>
        <taxon>Agrococcus</taxon>
    </lineage>
</organism>
<evidence type="ECO:0000313" key="3">
    <source>
        <dbReference type="Proteomes" id="UP000323221"/>
    </source>
</evidence>
<dbReference type="Proteomes" id="UP000323221">
    <property type="component" value="Unassembled WGS sequence"/>
</dbReference>
<dbReference type="RefSeq" id="WP_146356583.1">
    <property type="nucleotide sequence ID" value="NZ_VOIR01000014.1"/>
</dbReference>
<dbReference type="InterPro" id="IPR009061">
    <property type="entry name" value="DNA-bd_dom_put_sf"/>
</dbReference>
<dbReference type="SUPFAM" id="SSF46955">
    <property type="entry name" value="Putative DNA-binding domain"/>
    <property type="match status" value="1"/>
</dbReference>
<sequence>MSPPPPPLLCTKPGAFEYTKSTCGYAVSVNSAASEFLNVRETARRLAVHVNTVRAYAKRGLLPDARVPGTSFYRFRASDVERLKAQRGAPAVSLAAERRTASPEYATASQLALWPQTNAREAQDRLPELVRRLLFETPGAGQISIRTGDGVALAGKDGVATLERQTQLLPAGQIWFEFGTDLDSKRKATKDYDGRKGEASQDVTFAFVTVRRWQGKDSWAAERQAENLFKDVLVLDADDLEAWLQVAPAAHLWISETLGLRPRDALTLETWWDRFSAAAEPALPPKLFIAGRAKEAQRLRSLLGDEPRITSIQTEWVADALGFLHACLTPDDDDSTEPGAVTIVRSTGVWDRMVALPGPGILVPDFDNADVARALASGRHVVSIVDSGSAVRRSVDIRLPRVGRNEAAEAFRAGDVEWRHADRLAVLARRSMPALARRLSRSPRVQQPTWSRPPLADTLAALMLASRWTDLPEDLHVLSELAAIPLVDLRRAIADANRGSDPAIRNVRNVFVFTSLEEAFLEFGNRVSSDLASRWAEIATSVLLDPNPYEGLNSHERIAAQMKGQRRTYSPALRRGIADSLALAGAIESVPGGTNHASSVAEQVVRDVLRQVTAGSKGHTWGAIADVLPLLAEAAPGTFLSALEDDLATSEPTVGRMFQANDDPLALGPSGQQHHLLWALEVLCWSPDHLVRATQILSELCRYDLPKNSGNNPLASMSTVLCGWIRNTGADLATRLQALDASRIVSETTGWALLKALWPDSNAWVSPPNEPRYQLWKAPSDRMPNSEWFAFATSLVDRALAWVTADRTALPWLVEALSTVGPDDANRIIEFLEDEASRGDLDEDVRLALFEQVRETSARHERFQDADWAMPAERRARLHKLAELLQPADDLRRFAYLFSWHPDLSGADLSDYEHYRTALEAKRREALDVLFARPDAWEQLGAVAARAEAPTQVGWALSTYEPIDALDTMLDWLASDSTALQEAAAAWVRSHLAVDGPADLRRALARGDGGSEALTRFVLNVPTESRFWEILRDFPDADELFWSEAPFEVVPHEDLTSAIELLLERARAWSAIAVASHGIFNPTADQKKHLPSATLVLSVLRAAITQDPARAGISQVTGHYVGTLLDYLAAADVSVADLASLEFGYFRLLEHNREPRALNRALASDPALFVDLVQRTFRGANEPLRQSKSANPLTEHAWWVLRGWRGFPGRQEDGTLDRAAMQEWVKQARLQLSDLDRADIGDELIGQTFAQAPVDADGIWPPVPVRDLIESIGSRNLENGAITGRLNSRGVTWRGVYDGGSQERTLAEQYKQWSLGVQVHWPRTARILRAIAESYERDAVREDERAQLDQDLD</sequence>
<reference evidence="2 3" key="1">
    <citation type="submission" date="2019-08" db="EMBL/GenBank/DDBJ databases">
        <title>Agrococcus lahaulensis sp. nov., isolated from a cold desert of the Indian Himalayas.</title>
        <authorList>
            <person name="Qu J.H."/>
        </authorList>
    </citation>
    <scope>NUCLEOTIDE SEQUENCE [LARGE SCALE GENOMIC DNA]</scope>
    <source>
        <strain evidence="2 3">NS18</strain>
    </source>
</reference>
<feature type="domain" description="Helix-turn-helix" evidence="1">
    <location>
        <begin position="36"/>
        <end position="87"/>
    </location>
</feature>
<dbReference type="Gene3D" id="1.10.1660.10">
    <property type="match status" value="1"/>
</dbReference>
<dbReference type="Pfam" id="PF12728">
    <property type="entry name" value="HTH_17"/>
    <property type="match status" value="1"/>
</dbReference>
<dbReference type="InterPro" id="IPR041657">
    <property type="entry name" value="HTH_17"/>
</dbReference>
<accession>A0A5M8QET2</accession>
<comment type="caution">
    <text evidence="2">The sequence shown here is derived from an EMBL/GenBank/DDBJ whole genome shotgun (WGS) entry which is preliminary data.</text>
</comment>
<protein>
    <submittedName>
        <fullName evidence="2">Helix-turn-helix domain-containing protein</fullName>
    </submittedName>
</protein>
<dbReference type="EMBL" id="VOIR01000014">
    <property type="protein sequence ID" value="KAA6432892.1"/>
    <property type="molecule type" value="Genomic_DNA"/>
</dbReference>